<evidence type="ECO:0000256" key="5">
    <source>
        <dbReference type="SAM" id="MobiDB-lite"/>
    </source>
</evidence>
<proteinExistence type="predicted"/>
<evidence type="ECO:0000256" key="4">
    <source>
        <dbReference type="ARBA" id="ARBA00023136"/>
    </source>
</evidence>
<accession>A0AAN6UY88</accession>
<keyword evidence="3 6" id="KW-1133">Transmembrane helix</keyword>
<sequence length="569" mass="60240">MNRPSRTEDDLEHPTWNQNPPFLAPDLTTRQDLNGLANAREHRHGDAGTANGLGLVIDEKHACDGQVCHREREGFIGGLFAVGRRSNRLPIAPRTALGGEGQVCLSRGRVRPPSGWLGWLASVVVGSIVVHGAGSLLFPLLGTMRPVNGSANGTEPVEVRRVDADPAPTLVSPRNLTPRQPTCAGSTAGAEYNTPLHVGALLIILTVSSAASAVPMLAAKFPVLRIPEPFFFAVRHFGTGVLLATAFVHLLPTAFISLGNPCLSSFWTTDYPAMPGAIALVGIFFVSVIEMIFSPARTFMAPPTKGTAGGDRSNNDGSAGDAESQIRHKRHASMSGGHCSNAAVVAAITRRPSETARQTSRASIEPARRHGQEADSEAVDMQVTASKETLGQVEAQLGGGLTEEQLHKKSILQCMLLEVGILFHSVFIGMALSVAVGGNFVVLLIAIAFHQTFEGLALGARIASIKWPKKTLQPWLMVLAYGCTTPMGQAIGLATHSLYSPDSEFGLILVGTMNAVSSGLLVFAALIELLAEDFLSDQSWAVLRGRKRVVACGLVLLGAVCMSLVGAWA</sequence>
<reference evidence="7" key="2">
    <citation type="submission" date="2023-05" db="EMBL/GenBank/DDBJ databases">
        <authorList>
            <consortium name="Lawrence Berkeley National Laboratory"/>
            <person name="Steindorff A."/>
            <person name="Hensen N."/>
            <person name="Bonometti L."/>
            <person name="Westerberg I."/>
            <person name="Brannstrom I.O."/>
            <person name="Guillou S."/>
            <person name="Cros-Aarteil S."/>
            <person name="Calhoun S."/>
            <person name="Haridas S."/>
            <person name="Kuo A."/>
            <person name="Mondo S."/>
            <person name="Pangilinan J."/>
            <person name="Riley R."/>
            <person name="Labutti K."/>
            <person name="Andreopoulos B."/>
            <person name="Lipzen A."/>
            <person name="Chen C."/>
            <person name="Yanf M."/>
            <person name="Daum C."/>
            <person name="Ng V."/>
            <person name="Clum A."/>
            <person name="Ohm R."/>
            <person name="Martin F."/>
            <person name="Silar P."/>
            <person name="Natvig D."/>
            <person name="Lalanne C."/>
            <person name="Gautier V."/>
            <person name="Ament-Velasquez S.L."/>
            <person name="Kruys A."/>
            <person name="Hutchinson M.I."/>
            <person name="Powell A.J."/>
            <person name="Barry K."/>
            <person name="Miller A.N."/>
            <person name="Grigoriev I.V."/>
            <person name="Debuchy R."/>
            <person name="Gladieux P."/>
            <person name="Thoren M.H."/>
            <person name="Johannesson H."/>
        </authorList>
    </citation>
    <scope>NUCLEOTIDE SEQUENCE</scope>
    <source>
        <strain evidence="7">CBS 141.50</strain>
    </source>
</reference>
<dbReference type="GeneID" id="87814576"/>
<dbReference type="GO" id="GO:0005385">
    <property type="term" value="F:zinc ion transmembrane transporter activity"/>
    <property type="evidence" value="ECO:0007669"/>
    <property type="project" value="TreeGrafter"/>
</dbReference>
<organism evidence="7 8">
    <name type="scientific">Dichotomopilus funicola</name>
    <dbReference type="NCBI Taxonomy" id="1934379"/>
    <lineage>
        <taxon>Eukaryota</taxon>
        <taxon>Fungi</taxon>
        <taxon>Dikarya</taxon>
        <taxon>Ascomycota</taxon>
        <taxon>Pezizomycotina</taxon>
        <taxon>Sordariomycetes</taxon>
        <taxon>Sordariomycetidae</taxon>
        <taxon>Sordariales</taxon>
        <taxon>Chaetomiaceae</taxon>
        <taxon>Dichotomopilus</taxon>
    </lineage>
</organism>
<feature type="transmembrane region" description="Helical" evidence="6">
    <location>
        <begin position="196"/>
        <end position="218"/>
    </location>
</feature>
<dbReference type="Pfam" id="PF02535">
    <property type="entry name" value="Zip"/>
    <property type="match status" value="1"/>
</dbReference>
<feature type="transmembrane region" description="Helical" evidence="6">
    <location>
        <begin position="548"/>
        <end position="568"/>
    </location>
</feature>
<comment type="caution">
    <text evidence="7">The sequence shown here is derived from an EMBL/GenBank/DDBJ whole genome shotgun (WGS) entry which is preliminary data.</text>
</comment>
<feature type="transmembrane region" description="Helical" evidence="6">
    <location>
        <begin position="116"/>
        <end position="138"/>
    </location>
</feature>
<dbReference type="PANTHER" id="PTHR11040:SF55">
    <property type="entry name" value="MEMBRANE ZINC ION TRANSPORTER, PUTATIVE (AFU_ORTHOLOGUE AFUA_6G00470)-RELATED"/>
    <property type="match status" value="1"/>
</dbReference>
<gene>
    <name evidence="7" type="ORF">C8A04DRAFT_14106</name>
</gene>
<feature type="region of interest" description="Disordered" evidence="5">
    <location>
        <begin position="1"/>
        <end position="24"/>
    </location>
</feature>
<keyword evidence="4 6" id="KW-0472">Membrane</keyword>
<dbReference type="PANTHER" id="PTHR11040">
    <property type="entry name" value="ZINC/IRON TRANSPORTER"/>
    <property type="match status" value="1"/>
</dbReference>
<feature type="region of interest" description="Disordered" evidence="5">
    <location>
        <begin position="351"/>
        <end position="378"/>
    </location>
</feature>
<evidence type="ECO:0000313" key="7">
    <source>
        <dbReference type="EMBL" id="KAK4141402.1"/>
    </source>
</evidence>
<keyword evidence="8" id="KW-1185">Reference proteome</keyword>
<feature type="transmembrane region" description="Helical" evidence="6">
    <location>
        <begin position="271"/>
        <end position="293"/>
    </location>
</feature>
<dbReference type="GO" id="GO:0005886">
    <property type="term" value="C:plasma membrane"/>
    <property type="evidence" value="ECO:0007669"/>
    <property type="project" value="TreeGrafter"/>
</dbReference>
<protein>
    <submittedName>
        <fullName evidence="7">ZIP zinc transporter-domain-containing protein</fullName>
    </submittedName>
</protein>
<dbReference type="RefSeq" id="XP_062634773.1">
    <property type="nucleotide sequence ID" value="XM_062777963.1"/>
</dbReference>
<keyword evidence="2 6" id="KW-0812">Transmembrane</keyword>
<evidence type="ECO:0000256" key="1">
    <source>
        <dbReference type="ARBA" id="ARBA00004141"/>
    </source>
</evidence>
<evidence type="ECO:0000256" key="6">
    <source>
        <dbReference type="SAM" id="Phobius"/>
    </source>
</evidence>
<name>A0AAN6UY88_9PEZI</name>
<dbReference type="InterPro" id="IPR003689">
    <property type="entry name" value="ZIP"/>
</dbReference>
<feature type="transmembrane region" description="Helical" evidence="6">
    <location>
        <begin position="475"/>
        <end position="499"/>
    </location>
</feature>
<dbReference type="AlphaFoldDB" id="A0AAN6UY88"/>
<evidence type="ECO:0000256" key="3">
    <source>
        <dbReference type="ARBA" id="ARBA00022989"/>
    </source>
</evidence>
<dbReference type="EMBL" id="MU853612">
    <property type="protein sequence ID" value="KAK4141402.1"/>
    <property type="molecule type" value="Genomic_DNA"/>
</dbReference>
<comment type="subcellular location">
    <subcellularLocation>
        <location evidence="1">Membrane</location>
        <topology evidence="1">Multi-pass membrane protein</topology>
    </subcellularLocation>
</comment>
<feature type="transmembrane region" description="Helical" evidence="6">
    <location>
        <begin position="415"/>
        <end position="434"/>
    </location>
</feature>
<evidence type="ECO:0000256" key="2">
    <source>
        <dbReference type="ARBA" id="ARBA00022692"/>
    </source>
</evidence>
<feature type="region of interest" description="Disordered" evidence="5">
    <location>
        <begin position="303"/>
        <end position="337"/>
    </location>
</feature>
<reference evidence="7" key="1">
    <citation type="journal article" date="2023" name="Mol. Phylogenet. Evol.">
        <title>Genome-scale phylogeny and comparative genomics of the fungal order Sordariales.</title>
        <authorList>
            <person name="Hensen N."/>
            <person name="Bonometti L."/>
            <person name="Westerberg I."/>
            <person name="Brannstrom I.O."/>
            <person name="Guillou S."/>
            <person name="Cros-Aarteil S."/>
            <person name="Calhoun S."/>
            <person name="Haridas S."/>
            <person name="Kuo A."/>
            <person name="Mondo S."/>
            <person name="Pangilinan J."/>
            <person name="Riley R."/>
            <person name="LaButti K."/>
            <person name="Andreopoulos B."/>
            <person name="Lipzen A."/>
            <person name="Chen C."/>
            <person name="Yan M."/>
            <person name="Daum C."/>
            <person name="Ng V."/>
            <person name="Clum A."/>
            <person name="Steindorff A."/>
            <person name="Ohm R.A."/>
            <person name="Martin F."/>
            <person name="Silar P."/>
            <person name="Natvig D.O."/>
            <person name="Lalanne C."/>
            <person name="Gautier V."/>
            <person name="Ament-Velasquez S.L."/>
            <person name="Kruys A."/>
            <person name="Hutchinson M.I."/>
            <person name="Powell A.J."/>
            <person name="Barry K."/>
            <person name="Miller A.N."/>
            <person name="Grigoriev I.V."/>
            <person name="Debuchy R."/>
            <person name="Gladieux P."/>
            <person name="Hiltunen Thoren M."/>
            <person name="Johannesson H."/>
        </authorList>
    </citation>
    <scope>NUCLEOTIDE SEQUENCE</scope>
    <source>
        <strain evidence="7">CBS 141.50</strain>
    </source>
</reference>
<evidence type="ECO:0000313" key="8">
    <source>
        <dbReference type="Proteomes" id="UP001302676"/>
    </source>
</evidence>
<feature type="transmembrane region" description="Helical" evidence="6">
    <location>
        <begin position="505"/>
        <end position="527"/>
    </location>
</feature>
<feature type="transmembrane region" description="Helical" evidence="6">
    <location>
        <begin position="440"/>
        <end position="463"/>
    </location>
</feature>
<dbReference type="Proteomes" id="UP001302676">
    <property type="component" value="Unassembled WGS sequence"/>
</dbReference>
<feature type="transmembrane region" description="Helical" evidence="6">
    <location>
        <begin position="230"/>
        <end position="251"/>
    </location>
</feature>